<keyword evidence="3" id="KW-1185">Reference proteome</keyword>
<accession>A0ABX4N0E3</accession>
<dbReference type="PROSITE" id="PS51257">
    <property type="entry name" value="PROKAR_LIPOPROTEIN"/>
    <property type="match status" value="1"/>
</dbReference>
<name>A0ABX4N0E3_9MICC</name>
<feature type="signal peptide" evidence="1">
    <location>
        <begin position="1"/>
        <end position="26"/>
    </location>
</feature>
<evidence type="ECO:0000256" key="1">
    <source>
        <dbReference type="SAM" id="SignalP"/>
    </source>
</evidence>
<evidence type="ECO:0000313" key="2">
    <source>
        <dbReference type="EMBL" id="PJJ45296.1"/>
    </source>
</evidence>
<comment type="caution">
    <text evidence="2">The sequence shown here is derived from an EMBL/GenBank/DDBJ whole genome shotgun (WGS) entry which is preliminary data.</text>
</comment>
<dbReference type="RefSeq" id="WP_066143230.1">
    <property type="nucleotide sequence ID" value="NZ_PGEY01000001.1"/>
</dbReference>
<evidence type="ECO:0000313" key="3">
    <source>
        <dbReference type="Proteomes" id="UP000229263"/>
    </source>
</evidence>
<keyword evidence="1" id="KW-0732">Signal</keyword>
<gene>
    <name evidence="2" type="ORF">ATK23_2559</name>
</gene>
<proteinExistence type="predicted"/>
<sequence length="180" mass="19420">MLKKKYLFAGALALPFALLLTGCSVSDILVDKYDESTTRTAETSEQAVADGLLPDWVPAGGTDVQLVQRNTGAERIFTMKYDGKLDSGQCAALETAGDPSAAELAAAYASDPRTKNFEPDEISDTRTLDADWWPADGQDKTTDLCGRFWVHQADGALYAFAPDTVSTVHAIEKERAKPKG</sequence>
<dbReference type="Proteomes" id="UP000229263">
    <property type="component" value="Unassembled WGS sequence"/>
</dbReference>
<organism evidence="2 3">
    <name type="scientific">Glutamicibacter mysorens</name>
    <dbReference type="NCBI Taxonomy" id="257984"/>
    <lineage>
        <taxon>Bacteria</taxon>
        <taxon>Bacillati</taxon>
        <taxon>Actinomycetota</taxon>
        <taxon>Actinomycetes</taxon>
        <taxon>Micrococcales</taxon>
        <taxon>Micrococcaceae</taxon>
        <taxon>Glutamicibacter</taxon>
    </lineage>
</organism>
<evidence type="ECO:0008006" key="4">
    <source>
        <dbReference type="Google" id="ProtNLM"/>
    </source>
</evidence>
<reference evidence="2 3" key="1">
    <citation type="submission" date="2017-11" db="EMBL/GenBank/DDBJ databases">
        <title>Sequencing the genomes of 1000 actinobacteria strains.</title>
        <authorList>
            <person name="Klenk H.-P."/>
        </authorList>
    </citation>
    <scope>NUCLEOTIDE SEQUENCE [LARGE SCALE GENOMIC DNA]</scope>
    <source>
        <strain evidence="2 3">DSM 12798</strain>
    </source>
</reference>
<protein>
    <recommendedName>
        <fullName evidence="4">Lipoprotein</fullName>
    </recommendedName>
</protein>
<feature type="chain" id="PRO_5047230474" description="Lipoprotein" evidence="1">
    <location>
        <begin position="27"/>
        <end position="180"/>
    </location>
</feature>
<dbReference type="EMBL" id="PGEY01000001">
    <property type="protein sequence ID" value="PJJ45296.1"/>
    <property type="molecule type" value="Genomic_DNA"/>
</dbReference>